<dbReference type="FunFam" id="1.10.510.10:FF:000652">
    <property type="entry name" value="Serine/threonine-protein kinase"/>
    <property type="match status" value="1"/>
</dbReference>
<feature type="compositionally biased region" description="Basic and acidic residues" evidence="7">
    <location>
        <begin position="476"/>
        <end position="508"/>
    </location>
</feature>
<name>A0A0G2HD74_PHACM</name>
<dbReference type="Gene3D" id="3.30.1120.30">
    <property type="entry name" value="POLO box domain"/>
    <property type="match status" value="1"/>
</dbReference>
<evidence type="ECO:0000256" key="4">
    <source>
        <dbReference type="ARBA" id="ARBA00022777"/>
    </source>
</evidence>
<feature type="region of interest" description="Disordered" evidence="7">
    <location>
        <begin position="576"/>
        <end position="612"/>
    </location>
</feature>
<dbReference type="GO" id="GO:0007052">
    <property type="term" value="P:mitotic spindle organization"/>
    <property type="evidence" value="ECO:0007669"/>
    <property type="project" value="TreeGrafter"/>
</dbReference>
<keyword evidence="10" id="KW-1185">Reference proteome</keyword>
<dbReference type="InterPro" id="IPR000719">
    <property type="entry name" value="Prot_kinase_dom"/>
</dbReference>
<dbReference type="GO" id="GO:0000922">
    <property type="term" value="C:spindle pole"/>
    <property type="evidence" value="ECO:0007669"/>
    <property type="project" value="TreeGrafter"/>
</dbReference>
<dbReference type="InterPro" id="IPR033701">
    <property type="entry name" value="POLO_box_1"/>
</dbReference>
<dbReference type="GO" id="GO:0004674">
    <property type="term" value="F:protein serine/threonine kinase activity"/>
    <property type="evidence" value="ECO:0007669"/>
    <property type="project" value="UniProtKB-KW"/>
</dbReference>
<keyword evidence="5 6" id="KW-0067">ATP-binding</keyword>
<comment type="caution">
    <text evidence="9">The sequence shown here is derived from an EMBL/GenBank/DDBJ whole genome shotgun (WGS) entry which is preliminary data.</text>
</comment>
<dbReference type="InterPro" id="IPR011009">
    <property type="entry name" value="Kinase-like_dom_sf"/>
</dbReference>
<reference evidence="9 10" key="2">
    <citation type="submission" date="2015-05" db="EMBL/GenBank/DDBJ databases">
        <authorList>
            <person name="Morales-Cruz A."/>
            <person name="Amrine K.C."/>
            <person name="Cantu D."/>
        </authorList>
    </citation>
    <scope>NUCLEOTIDE SEQUENCE [LARGE SCALE GENOMIC DNA]</scope>
    <source>
        <strain evidence="9">UCRPC4</strain>
    </source>
</reference>
<dbReference type="GO" id="GO:0000776">
    <property type="term" value="C:kinetochore"/>
    <property type="evidence" value="ECO:0007669"/>
    <property type="project" value="TreeGrafter"/>
</dbReference>
<evidence type="ECO:0000256" key="3">
    <source>
        <dbReference type="ARBA" id="ARBA00022741"/>
    </source>
</evidence>
<evidence type="ECO:0000256" key="2">
    <source>
        <dbReference type="ARBA" id="ARBA00022679"/>
    </source>
</evidence>
<evidence type="ECO:0000256" key="5">
    <source>
        <dbReference type="ARBA" id="ARBA00022840"/>
    </source>
</evidence>
<dbReference type="GO" id="GO:0005634">
    <property type="term" value="C:nucleus"/>
    <property type="evidence" value="ECO:0007669"/>
    <property type="project" value="TreeGrafter"/>
</dbReference>
<proteinExistence type="predicted"/>
<feature type="compositionally biased region" description="Polar residues" evidence="7">
    <location>
        <begin position="512"/>
        <end position="524"/>
    </location>
</feature>
<feature type="compositionally biased region" description="Low complexity" evidence="7">
    <location>
        <begin position="576"/>
        <end position="596"/>
    </location>
</feature>
<evidence type="ECO:0000259" key="8">
    <source>
        <dbReference type="PROSITE" id="PS50011"/>
    </source>
</evidence>
<keyword evidence="2" id="KW-0808">Transferase</keyword>
<dbReference type="AlphaFoldDB" id="A0A0G2HD74"/>
<feature type="region of interest" description="Disordered" evidence="7">
    <location>
        <begin position="459"/>
        <end position="552"/>
    </location>
</feature>
<gene>
    <name evidence="9" type="ORF">UCRPC4_g01494</name>
</gene>
<dbReference type="FunFam" id="3.30.200.20:FF:000042">
    <property type="entry name" value="Aurora kinase A"/>
    <property type="match status" value="1"/>
</dbReference>
<dbReference type="PROSITE" id="PS00107">
    <property type="entry name" value="PROTEIN_KINASE_ATP"/>
    <property type="match status" value="1"/>
</dbReference>
<keyword evidence="3 6" id="KW-0547">Nucleotide-binding</keyword>
<feature type="compositionally biased region" description="Low complexity" evidence="7">
    <location>
        <begin position="526"/>
        <end position="538"/>
    </location>
</feature>
<reference evidence="9 10" key="1">
    <citation type="submission" date="2015-05" db="EMBL/GenBank/DDBJ databases">
        <title>Distinctive expansion of gene families associated with plant cell wall degradation and secondary metabolism in the genomes of grapevine trunk pathogens.</title>
        <authorList>
            <person name="Lawrence D.P."/>
            <person name="Travadon R."/>
            <person name="Rolshausen P.E."/>
            <person name="Baumgartner K."/>
        </authorList>
    </citation>
    <scope>NUCLEOTIDE SEQUENCE [LARGE SCALE GENOMIC DNA]</scope>
    <source>
        <strain evidence="9">UCRPC4</strain>
    </source>
</reference>
<keyword evidence="1" id="KW-0723">Serine/threonine-protein kinase</keyword>
<dbReference type="InterPro" id="IPR036947">
    <property type="entry name" value="POLO_box_dom_sf"/>
</dbReference>
<dbReference type="Pfam" id="PF00069">
    <property type="entry name" value="Pkinase"/>
    <property type="match status" value="1"/>
</dbReference>
<evidence type="ECO:0000256" key="6">
    <source>
        <dbReference type="PROSITE-ProRule" id="PRU10141"/>
    </source>
</evidence>
<dbReference type="CDD" id="cd14099">
    <property type="entry name" value="STKc_PLK"/>
    <property type="match status" value="1"/>
</dbReference>
<feature type="domain" description="Protein kinase" evidence="8">
    <location>
        <begin position="42"/>
        <end position="300"/>
    </location>
</feature>
<dbReference type="PANTHER" id="PTHR24345">
    <property type="entry name" value="SERINE/THREONINE-PROTEIN KINASE PLK"/>
    <property type="match status" value="1"/>
</dbReference>
<accession>A0A0G2HD74</accession>
<dbReference type="OrthoDB" id="408964at2759"/>
<dbReference type="GO" id="GO:0005737">
    <property type="term" value="C:cytoplasm"/>
    <property type="evidence" value="ECO:0007669"/>
    <property type="project" value="TreeGrafter"/>
</dbReference>
<dbReference type="CDD" id="cd13118">
    <property type="entry name" value="POLO_box_1"/>
    <property type="match status" value="1"/>
</dbReference>
<feature type="compositionally biased region" description="Basic and acidic residues" evidence="7">
    <location>
        <begin position="597"/>
        <end position="611"/>
    </location>
</feature>
<organism evidence="9 10">
    <name type="scientific">Phaeomoniella chlamydospora</name>
    <name type="common">Phaeoacremonium chlamydosporum</name>
    <dbReference type="NCBI Taxonomy" id="158046"/>
    <lineage>
        <taxon>Eukaryota</taxon>
        <taxon>Fungi</taxon>
        <taxon>Dikarya</taxon>
        <taxon>Ascomycota</taxon>
        <taxon>Pezizomycotina</taxon>
        <taxon>Eurotiomycetes</taxon>
        <taxon>Chaetothyriomycetidae</taxon>
        <taxon>Phaeomoniellales</taxon>
        <taxon>Phaeomoniellaceae</taxon>
        <taxon>Phaeomoniella</taxon>
    </lineage>
</organism>
<dbReference type="Gene3D" id="1.10.510.10">
    <property type="entry name" value="Transferase(Phosphotransferase) domain 1"/>
    <property type="match status" value="1"/>
</dbReference>
<dbReference type="SUPFAM" id="SSF82615">
    <property type="entry name" value="Polo-box domain"/>
    <property type="match status" value="1"/>
</dbReference>
<dbReference type="Gene3D" id="3.30.200.20">
    <property type="entry name" value="Phosphorylase Kinase, domain 1"/>
    <property type="match status" value="1"/>
</dbReference>
<evidence type="ECO:0000256" key="1">
    <source>
        <dbReference type="ARBA" id="ARBA00022527"/>
    </source>
</evidence>
<dbReference type="PROSITE" id="PS50011">
    <property type="entry name" value="PROTEIN_KINASE_DOM"/>
    <property type="match status" value="1"/>
</dbReference>
<dbReference type="InterPro" id="IPR008271">
    <property type="entry name" value="Ser/Thr_kinase_AS"/>
</dbReference>
<dbReference type="Proteomes" id="UP000053317">
    <property type="component" value="Unassembled WGS sequence"/>
</dbReference>
<dbReference type="PANTHER" id="PTHR24345:SF0">
    <property type="entry name" value="CELL CYCLE SERINE_THREONINE-PROTEIN KINASE CDC5_MSD2"/>
    <property type="match status" value="1"/>
</dbReference>
<evidence type="ECO:0000256" key="7">
    <source>
        <dbReference type="SAM" id="MobiDB-lite"/>
    </source>
</evidence>
<dbReference type="SUPFAM" id="SSF56112">
    <property type="entry name" value="Protein kinase-like (PK-like)"/>
    <property type="match status" value="1"/>
</dbReference>
<dbReference type="GO" id="GO:0005816">
    <property type="term" value="C:spindle pole body"/>
    <property type="evidence" value="ECO:0007669"/>
    <property type="project" value="TreeGrafter"/>
</dbReference>
<keyword evidence="4" id="KW-0418">Kinase</keyword>
<dbReference type="GO" id="GO:0005524">
    <property type="term" value="F:ATP binding"/>
    <property type="evidence" value="ECO:0007669"/>
    <property type="project" value="UniProtKB-UniRule"/>
</dbReference>
<dbReference type="SMART" id="SM00220">
    <property type="entry name" value="S_TKc"/>
    <property type="match status" value="1"/>
</dbReference>
<dbReference type="InterPro" id="IPR017441">
    <property type="entry name" value="Protein_kinase_ATP_BS"/>
</dbReference>
<dbReference type="PROSITE" id="PS00108">
    <property type="entry name" value="PROTEIN_KINASE_ST"/>
    <property type="match status" value="1"/>
</dbReference>
<feature type="region of interest" description="Disordered" evidence="7">
    <location>
        <begin position="1"/>
        <end position="22"/>
    </location>
</feature>
<dbReference type="EMBL" id="LCWF01000035">
    <property type="protein sequence ID" value="KKY26475.1"/>
    <property type="molecule type" value="Genomic_DNA"/>
</dbReference>
<evidence type="ECO:0000313" key="10">
    <source>
        <dbReference type="Proteomes" id="UP000053317"/>
    </source>
</evidence>
<evidence type="ECO:0000313" key="9">
    <source>
        <dbReference type="EMBL" id="KKY26475.1"/>
    </source>
</evidence>
<feature type="binding site" evidence="6">
    <location>
        <position position="71"/>
    </location>
    <ligand>
        <name>ATP</name>
        <dbReference type="ChEBI" id="CHEBI:30616"/>
    </ligand>
</feature>
<protein>
    <submittedName>
        <fullName evidence="9">Putative serine threonine protein</fullName>
    </submittedName>
</protein>
<sequence length="1015" mass="112615">MRKTKVETQQKPKEKPVSRDKIEDNWRPAAVVVEPEPDLEVYHTGRKLGKGGFAVCFEGTLKRTGQLFAMKVVKSRVEQKKQLDKFQTELQIHAKMRHPNIVEFYRAFSFDEHTYVILELCSNGSLMDMVKSRLCLSLPEVRRFMIQLCGGVKYMHQRAVIHRDLKMGNLFLDAKMNLKIGDFGLAAIIVSEKERRQTLCGTPNYIAPEILDKKSGGGHDHKVDTWAIGIICYAMLTGGPPFASKTQPEIYAKLKQLEYSWKTDGLNYIPPQAKELVASCLNLTATERPEMDDLVDHEFFRMGTVADELSPGCRSSSPEWLEMADPRGDRARRGYGVPYETICSICGVGKSPSGSNRLSVGENASKSALIEVELENKQGLAPVVPLPAGFLYRQFTAAKEDWTVVRKYPVAAPKLKGRKKALSPDLMDMNNVAVALPDIKAATATVLPPRAPMQSFAAQQRQAALPNRTLPRPQVKHIENDPPLEPRLKDNRSATVESTREYLRERPVRSISGMSTRSNSTREVTSSKAMSTKSTTMSEAIGRRVKSQLRSTSADVMPQLLKSASVGRAAAVTGTLSQFSDTSSSSKSSSTLNSSDSNEHHVRGSSDRTDPEINAQYKATGVRTCPIDSSAWKLLDPNEHTSLLRSSRPRDILASLRMFRDNISGEHQSSTNRLHGPSQPPPIVEKWVDYTGKYGIAYILSDHTVGCIFNSSESNSRPACCIVVRDGRAHFIQKTSRLSVEEGHNLLPPTGSPVEFYEHHAGDGLRKAVVPTNHFNISGGKANIQTTYDREKMKLVLLWDKFGKYMTKTLSSEDLEAADTQQSLTRLSASSSTRFLKFYQRIGNVGVWGFSSSSSAVSSADSSAFQFNFPDHTKLVLYENGAYLDLYHLQAADAIQLNHTGNVSPRALERRRLMTIRVSDVIAKIEDPSGSSSRLRSIEKDVLTSNQVEQKLQWIRDVMDIWIKEGGLGKMGSMEAKIWWKGLQEGGRGKLVWVTVGREGGDGKVVTNLGLNGSS</sequence>